<organism evidence="12 13">
    <name type="scientific">Corynebacterium heidelbergense</name>
    <dbReference type="NCBI Taxonomy" id="2055947"/>
    <lineage>
        <taxon>Bacteria</taxon>
        <taxon>Bacillati</taxon>
        <taxon>Actinomycetota</taxon>
        <taxon>Actinomycetes</taxon>
        <taxon>Mycobacteriales</taxon>
        <taxon>Corynebacteriaceae</taxon>
        <taxon>Corynebacterium</taxon>
    </lineage>
</organism>
<dbReference type="SMART" id="SM00987">
    <property type="entry name" value="UreE_C"/>
    <property type="match status" value="1"/>
</dbReference>
<name>A0A364VA57_9CORY</name>
<keyword evidence="4" id="KW-0378">Hydrolase</keyword>
<dbReference type="EMBL" id="PHQP01000066">
    <property type="protein sequence ID" value="RAV33525.1"/>
    <property type="molecule type" value="Genomic_DNA"/>
</dbReference>
<evidence type="ECO:0000256" key="10">
    <source>
        <dbReference type="SAM" id="MobiDB-lite"/>
    </source>
</evidence>
<accession>A0A364VA57</accession>
<evidence type="ECO:0000256" key="9">
    <source>
        <dbReference type="ARBA" id="ARBA00023887"/>
    </source>
</evidence>
<evidence type="ECO:0000259" key="11">
    <source>
        <dbReference type="SMART" id="SM00986"/>
    </source>
</evidence>
<dbReference type="PANTHER" id="PTHR33693">
    <property type="entry name" value="TYPE-5 URACIL-DNA GLYCOSYLASE"/>
    <property type="match status" value="1"/>
</dbReference>
<dbReference type="GO" id="GO:0046872">
    <property type="term" value="F:metal ion binding"/>
    <property type="evidence" value="ECO:0007669"/>
    <property type="project" value="UniProtKB-KW"/>
</dbReference>
<dbReference type="Proteomes" id="UP000251047">
    <property type="component" value="Unassembled WGS sequence"/>
</dbReference>
<protein>
    <recommendedName>
        <fullName evidence="9">Type-5 uracil-DNA glycosylase</fullName>
    </recommendedName>
</protein>
<dbReference type="InterPro" id="IPR051536">
    <property type="entry name" value="UDG_Type-4/5"/>
</dbReference>
<keyword evidence="2" id="KW-0479">Metal-binding</keyword>
<dbReference type="GO" id="GO:0033958">
    <property type="term" value="F:DNA-deoxyinosine glycosylase activity"/>
    <property type="evidence" value="ECO:0007669"/>
    <property type="project" value="InterPro"/>
</dbReference>
<evidence type="ECO:0000256" key="1">
    <source>
        <dbReference type="ARBA" id="ARBA00022485"/>
    </source>
</evidence>
<feature type="domain" description="Uracil-DNA glycosylase-like" evidence="11">
    <location>
        <begin position="92"/>
        <end position="266"/>
    </location>
</feature>
<dbReference type="OrthoDB" id="9787663at2"/>
<evidence type="ECO:0000256" key="3">
    <source>
        <dbReference type="ARBA" id="ARBA00022763"/>
    </source>
</evidence>
<dbReference type="GO" id="GO:0006284">
    <property type="term" value="P:base-excision repair"/>
    <property type="evidence" value="ECO:0007669"/>
    <property type="project" value="InterPro"/>
</dbReference>
<evidence type="ECO:0000256" key="6">
    <source>
        <dbReference type="ARBA" id="ARBA00023014"/>
    </source>
</evidence>
<proteinExistence type="inferred from homology"/>
<dbReference type="GO" id="GO:0051539">
    <property type="term" value="F:4 iron, 4 sulfur cluster binding"/>
    <property type="evidence" value="ECO:0007669"/>
    <property type="project" value="UniProtKB-KW"/>
</dbReference>
<dbReference type="InterPro" id="IPR005122">
    <property type="entry name" value="Uracil-DNA_glycosylase-like"/>
</dbReference>
<keyword evidence="7" id="KW-0234">DNA repair</keyword>
<evidence type="ECO:0000256" key="5">
    <source>
        <dbReference type="ARBA" id="ARBA00023004"/>
    </source>
</evidence>
<keyword evidence="1" id="KW-0004">4Fe-4S</keyword>
<evidence type="ECO:0000313" key="13">
    <source>
        <dbReference type="Proteomes" id="UP000251047"/>
    </source>
</evidence>
<dbReference type="SMART" id="SM00986">
    <property type="entry name" value="UDG"/>
    <property type="match status" value="1"/>
</dbReference>
<reference evidence="12 13" key="1">
    <citation type="journal article" date="2018" name="Syst. Appl. Microbiol.">
        <title>Corynebacterium heidelbergense sp. nov., isolated from the preen glands of Egyptian geese (Alopochen aegyptiacus).</title>
        <authorList>
            <person name="Braun M.S."/>
            <person name="Wang E."/>
            <person name="Zimmermann S."/>
            <person name="Wink M."/>
        </authorList>
    </citation>
    <scope>NUCLEOTIDE SEQUENCE [LARGE SCALE GENOMIC DNA]</scope>
    <source>
        <strain evidence="12 13">DSM 104638</strain>
    </source>
</reference>
<keyword evidence="3" id="KW-0227">DNA damage</keyword>
<evidence type="ECO:0000313" key="12">
    <source>
        <dbReference type="EMBL" id="RAV33525.1"/>
    </source>
</evidence>
<dbReference type="SUPFAM" id="SSF52141">
    <property type="entry name" value="Uracil-DNA glycosylase-like"/>
    <property type="match status" value="1"/>
</dbReference>
<dbReference type="InterPro" id="IPR036895">
    <property type="entry name" value="Uracil-DNA_glycosylase-like_sf"/>
</dbReference>
<keyword evidence="6" id="KW-0411">Iron-sulfur</keyword>
<comment type="similarity">
    <text evidence="8">Belongs to the uracil-DNA glycosylase (UDG) superfamily. Type 5 (UDGb) family.</text>
</comment>
<feature type="region of interest" description="Disordered" evidence="10">
    <location>
        <begin position="22"/>
        <end position="46"/>
    </location>
</feature>
<comment type="caution">
    <text evidence="12">The sequence shown here is derived from an EMBL/GenBank/DDBJ whole genome shotgun (WGS) entry which is preliminary data.</text>
</comment>
<evidence type="ECO:0000256" key="8">
    <source>
        <dbReference type="ARBA" id="ARBA00023779"/>
    </source>
</evidence>
<dbReference type="CDD" id="cd10031">
    <property type="entry name" value="UDG-F5_TTUDGB_like"/>
    <property type="match status" value="1"/>
</dbReference>
<sequence length="275" mass="30121">MVEWIQEPVERVEDSVEWARESVGKAHGGTPSIGHAGHSRSSEEGLPTPLQKLQAFISVCEACPRLVGWRRQLGEEKRAAYSDQPYWSRPVPSFGNPEARRVIVGLAPSGHGSNRTGRNFTGDPSGRWLYRALFKAGACTRETSEAAGDGMEVTGARIIPPVHCAPPQNKPTPTEMETCRQWFVREMQLIQPIAILALGQIGWNSVFQVGAALGWKGVRPRPKFGHNSSVRVMADWGEVAVIGCYHPSQRNTSTKLLTEEKLDAAIATFLGAGDR</sequence>
<dbReference type="PANTHER" id="PTHR33693:SF3">
    <property type="entry name" value="TYPE-5 URACIL-DNA GLYCOSYLASE"/>
    <property type="match status" value="1"/>
</dbReference>
<dbReference type="GO" id="GO:0004844">
    <property type="term" value="F:uracil DNA N-glycosylase activity"/>
    <property type="evidence" value="ECO:0007669"/>
    <property type="project" value="InterPro"/>
</dbReference>
<evidence type="ECO:0000256" key="7">
    <source>
        <dbReference type="ARBA" id="ARBA00023204"/>
    </source>
</evidence>
<dbReference type="AlphaFoldDB" id="A0A364VA57"/>
<gene>
    <name evidence="12" type="ORF">CWC39_08050</name>
</gene>
<dbReference type="InterPro" id="IPR044147">
    <property type="entry name" value="UdgB-like"/>
</dbReference>
<dbReference type="Pfam" id="PF03167">
    <property type="entry name" value="UDG"/>
    <property type="match status" value="1"/>
</dbReference>
<evidence type="ECO:0000256" key="4">
    <source>
        <dbReference type="ARBA" id="ARBA00022801"/>
    </source>
</evidence>
<evidence type="ECO:0000256" key="2">
    <source>
        <dbReference type="ARBA" id="ARBA00022723"/>
    </source>
</evidence>
<dbReference type="Gene3D" id="3.40.470.10">
    <property type="entry name" value="Uracil-DNA glycosylase-like domain"/>
    <property type="match status" value="1"/>
</dbReference>
<keyword evidence="5" id="KW-0408">Iron</keyword>